<dbReference type="InterPro" id="IPR014519">
    <property type="entry name" value="UCP024492"/>
</dbReference>
<dbReference type="PANTHER" id="PTHR39337">
    <property type="entry name" value="BLR5642 PROTEIN"/>
    <property type="match status" value="1"/>
</dbReference>
<protein>
    <recommendedName>
        <fullName evidence="3">DUF488 domain-containing protein</fullName>
    </recommendedName>
</protein>
<dbReference type="InterPro" id="IPR007438">
    <property type="entry name" value="DUF488"/>
</dbReference>
<comment type="caution">
    <text evidence="1">The sequence shown here is derived from an EMBL/GenBank/DDBJ whole genome shotgun (WGS) entry which is preliminary data.</text>
</comment>
<reference evidence="1" key="1">
    <citation type="submission" date="2021-02" db="EMBL/GenBank/DDBJ databases">
        <authorList>
            <person name="Cremers G."/>
            <person name="Picone N."/>
        </authorList>
    </citation>
    <scope>NUCLEOTIDE SEQUENCE</scope>
    <source>
        <strain evidence="1">PQ17</strain>
    </source>
</reference>
<dbReference type="EMBL" id="CAJNOB010000012">
    <property type="protein sequence ID" value="CAF0695779.1"/>
    <property type="molecule type" value="Genomic_DNA"/>
</dbReference>
<evidence type="ECO:0000313" key="1">
    <source>
        <dbReference type="EMBL" id="CAF0695779.1"/>
    </source>
</evidence>
<evidence type="ECO:0000313" key="2">
    <source>
        <dbReference type="Proteomes" id="UP000663859"/>
    </source>
</evidence>
<gene>
    <name evidence="1" type="ORF">MPNT_20009</name>
</gene>
<name>A0A8J2BK95_9BACT</name>
<accession>A0A8J2BK95</accession>
<dbReference type="PANTHER" id="PTHR39337:SF1">
    <property type="entry name" value="BLR5642 PROTEIN"/>
    <property type="match status" value="1"/>
</dbReference>
<dbReference type="AlphaFoldDB" id="A0A8J2BK95"/>
<dbReference type="Pfam" id="PF04343">
    <property type="entry name" value="DUF488"/>
    <property type="match status" value="1"/>
</dbReference>
<keyword evidence="2" id="KW-1185">Reference proteome</keyword>
<proteinExistence type="predicted"/>
<dbReference type="PIRSF" id="PIRSF024492">
    <property type="entry name" value="UCP024492"/>
    <property type="match status" value="1"/>
</dbReference>
<organism evidence="1 2">
    <name type="scientific">Candidatus Methylacidithermus pantelleriae</name>
    <dbReference type="NCBI Taxonomy" id="2744239"/>
    <lineage>
        <taxon>Bacteria</taxon>
        <taxon>Pseudomonadati</taxon>
        <taxon>Verrucomicrobiota</taxon>
        <taxon>Methylacidiphilae</taxon>
        <taxon>Methylacidiphilales</taxon>
        <taxon>Methylacidiphilaceae</taxon>
        <taxon>Candidatus Methylacidithermus</taxon>
    </lineage>
</organism>
<evidence type="ECO:0008006" key="3">
    <source>
        <dbReference type="Google" id="ProtNLM"/>
    </source>
</evidence>
<sequence length="192" mass="22168">MRSPLLSLPADPAPCPSTRVIHTLGHSTRSFPEFLSLLEEHAIEWVVDVRRWPHSTRYPHFCRTTLELALSEKGFRYLWKADLGGFRQPRADSPNRAWQTPGFRGYADFMLEKTFKRSLGELELLAWCGRVCLICAEAHYWRCHRRLLSDALLVRGWTVRHILQKGSPCQPHRLPPFAVYQNGQLTYPGTSV</sequence>
<dbReference type="Proteomes" id="UP000663859">
    <property type="component" value="Unassembled WGS sequence"/>
</dbReference>